<reference evidence="1 2" key="1">
    <citation type="submission" date="2017-12" db="EMBL/GenBank/DDBJ databases">
        <title>Genome Sequence of a Multidrug-Resistant Candida haemulonii Isolate from a Patient with Chronic Leg Ulcers in Israel.</title>
        <authorList>
            <person name="Chow N.A."/>
            <person name="Gade L."/>
            <person name="Batra D."/>
            <person name="Rowe L.A."/>
            <person name="Ben-Ami R."/>
            <person name="Loparev V.N."/>
            <person name="Litvintseva A.P."/>
        </authorList>
    </citation>
    <scope>NUCLEOTIDE SEQUENCE [LARGE SCALE GENOMIC DNA]</scope>
    <source>
        <strain evidence="1 2">B11899</strain>
    </source>
</reference>
<evidence type="ECO:0000313" key="1">
    <source>
        <dbReference type="EMBL" id="PVH23843.1"/>
    </source>
</evidence>
<dbReference type="RefSeq" id="XP_025344783.1">
    <property type="nucleotide sequence ID" value="XM_025487767.1"/>
</dbReference>
<dbReference type="OrthoDB" id="185373at2759"/>
<sequence>MAFKLRESGRIQFFQSSLPYLNNNAVTKYSRQHTKYWRSEDPHPSNHKFLSIANGHYGIYFTIFNHELRREEKAGLHDHGSHVLLVFPSSSSSALTIPYFVISKVKDEVYSHINHLKTVSREFLSSWALVRPKSLQQQHCFVRHFTTSAPDLADREPLKLIPLSQPKIEELPQESAPEEPAFEESFQKTQSDKILHIYNTHTSPEDLDIIYPLYQALKRNDIALPSIQLYNIVLESILSRALDNGTPSLSSIESRLTNLLTVYQDILYLCSTTSLRPDNSTYDLVLKGIFEGCVEAVTAGRSPSVAHHIYQDFETKAQEFGQVGTNLFLSLKDHQNLTLSTIMPNLLSAITNFPTLLTSDLVKRVLEHRDLVSGDGAYYVGLIDLSKHFAPLGMENSSKEEIYQYLISVFEDYKVNTETCPELMAYEYNVYSALISALIANGNLSLATKFLDDILVDYKSSLEASAKDIAIAKPKVSALLSVYLEAIMAEGSTVSLYRSYRLLEKFNDVPYLPELSIHVYNKLIGLFINEYSKLELQRREVTDDKLAKSQKSVYEIIWKLYEKVAIRSDYQNNLYDATIFPKKFVSCREFLLSLSIDLGDHSKVLRLLKEIIAKDHAVSDWNVSKKMVLYLLNAAHASNNEEYVNLCWTILEQQAVHHTSHSNVLNGFVSEHLPYLIQSGSAQTSDRLINSPMVMRAFASFKLADDNIYGLMNIMNYVMNLAHSTALPSSIRLRILQYQAYLIKEFEDTENHYLQLSEDLESFKGTVKSSFTQLVSSNNDITTTDISEACDLLNIEVSTIESYKNTTFSALDYSTLLSINFDKGVQCFTEAFEGGFNFNALTWKTILNRNFVMGSLVKDKRISIDAFVKRLLSSSLEINEKHSLLSSLIAFEHEKVNVEVFKSLRETDESQALNSERVLDAFAAFCNSTDNAYFLKMFEDSFPDLLAGCNGNKWVAKFLEKLTSLGKSKEAIQYLPKERLYSLDVTVNEDVSLLASVLTCLVTNKDDSKVTEIMKHYFSDENGKRLLMQSDRLLSIFVNYFIQQGNYEVVIQRFESMANKSPELAKAIGFAKLMVQLSGTQHTFYANGKDKDAATLALELLSRDHPKGMRQLLSQNEKLVSTTNTQRAIFDSMVHQLTRASNMSQGKYARAVRAKFEAAVKLCKTMRLSELSVSSLVGVIRLLGSIKARDTLNILVNKFINRGETASIVNLYFLQVKITSDHEANLLKEEFEKALVKAGDTINLSSLAQA</sequence>
<gene>
    <name evidence="1" type="ORF">CXQ85_004137</name>
</gene>
<dbReference type="GeneID" id="37009467"/>
<dbReference type="InterPro" id="IPR013888">
    <property type="entry name" value="RNase_P_Rpm2_mt"/>
</dbReference>
<evidence type="ECO:0000313" key="2">
    <source>
        <dbReference type="Proteomes" id="UP000244309"/>
    </source>
</evidence>
<organism evidence="1 2">
    <name type="scientific">Candidozyma haemuli</name>
    <dbReference type="NCBI Taxonomy" id="45357"/>
    <lineage>
        <taxon>Eukaryota</taxon>
        <taxon>Fungi</taxon>
        <taxon>Dikarya</taxon>
        <taxon>Ascomycota</taxon>
        <taxon>Saccharomycotina</taxon>
        <taxon>Pichiomycetes</taxon>
        <taxon>Metschnikowiaceae</taxon>
        <taxon>Candidozyma</taxon>
    </lineage>
</organism>
<accession>A0A2V1B1V1</accession>
<proteinExistence type="predicted"/>
<dbReference type="EMBL" id="PKFO01000011">
    <property type="protein sequence ID" value="PVH23843.1"/>
    <property type="molecule type" value="Genomic_DNA"/>
</dbReference>
<keyword evidence="2" id="KW-1185">Reference proteome</keyword>
<name>A0A2V1B1V1_9ASCO</name>
<dbReference type="Pfam" id="PF08579">
    <property type="entry name" value="RPM2"/>
    <property type="match status" value="1"/>
</dbReference>
<dbReference type="VEuPathDB" id="FungiDB:CXQ85_004137"/>
<protein>
    <submittedName>
        <fullName evidence="1">Uncharacterized protein</fullName>
    </submittedName>
</protein>
<comment type="caution">
    <text evidence="1">The sequence shown here is derived from an EMBL/GenBank/DDBJ whole genome shotgun (WGS) entry which is preliminary data.</text>
</comment>
<dbReference type="AlphaFoldDB" id="A0A2V1B1V1"/>
<dbReference type="Proteomes" id="UP000244309">
    <property type="component" value="Unassembled WGS sequence"/>
</dbReference>
<dbReference type="STRING" id="45357.A0A2V1B1V1"/>